<dbReference type="OrthoDB" id="5392974at2759"/>
<gene>
    <name evidence="2" type="ORF">K460DRAFT_389085</name>
</gene>
<feature type="transmembrane region" description="Helical" evidence="1">
    <location>
        <begin position="441"/>
        <end position="463"/>
    </location>
</feature>
<dbReference type="GeneID" id="63852978"/>
<keyword evidence="1" id="KW-0472">Membrane</keyword>
<evidence type="ECO:0000313" key="3">
    <source>
        <dbReference type="Proteomes" id="UP000800039"/>
    </source>
</evidence>
<keyword evidence="3" id="KW-1185">Reference proteome</keyword>
<evidence type="ECO:0000256" key="1">
    <source>
        <dbReference type="SAM" id="Phobius"/>
    </source>
</evidence>
<keyword evidence="1" id="KW-0812">Transmembrane</keyword>
<keyword evidence="1" id="KW-1133">Transmembrane helix</keyword>
<dbReference type="AlphaFoldDB" id="A0A9P4GBA7"/>
<dbReference type="Gene3D" id="1.20.58.340">
    <property type="entry name" value="Magnesium transport protein CorA, transmembrane region"/>
    <property type="match status" value="1"/>
</dbReference>
<sequence>MEPKLHIDKPTNVQRRNDRIDRRLRPKIDWQYWPDTTSLKHDATNDISNLDIESRPDLEDNAVIAWGLAQSEKTKGLDVDIDVLYGEGMNLNWKQNAKDEELERIMQPIDGNTQEHSLRMCFINTLNTEASWLPGNFDIRPQTIRILQKAGFSKILLTNIYSGQGYWAKMGNQRFLRFNANGCLTSFEICYQYRCGWDTGVSFVHFIRTPRQSVYFFINYPTCALTRLKAVVKNNPMIAHRDFFPDALVADDSLKQWQYEIGHRRDMLQKYEKQYEDEGTDFKLATIQLHRLARHWLTLGQDSVDFQAQLGFLRESYAMYKKALGSQSPGWSIDKAVDMCESFDILISQCDTCIRWTKVYHERTNLRINLLFHLANQREARTSTQIATSTAEVARRTQRDSASMITIAAVTMLFLPGTFISAILSTTFFDYGDDGLHVSAKWWVLLASTIPLTIVVFGVWLGWRYVRLRKQKAEAPVKLP</sequence>
<feature type="transmembrane region" description="Helical" evidence="1">
    <location>
        <begin position="405"/>
        <end position="429"/>
    </location>
</feature>
<dbReference type="Proteomes" id="UP000800039">
    <property type="component" value="Unassembled WGS sequence"/>
</dbReference>
<dbReference type="EMBL" id="ML976618">
    <property type="protein sequence ID" value="KAF1842430.1"/>
    <property type="molecule type" value="Genomic_DNA"/>
</dbReference>
<comment type="caution">
    <text evidence="2">The sequence shown here is derived from an EMBL/GenBank/DDBJ whole genome shotgun (WGS) entry which is preliminary data.</text>
</comment>
<accession>A0A9P4GBA7</accession>
<reference evidence="2" key="1">
    <citation type="submission" date="2020-01" db="EMBL/GenBank/DDBJ databases">
        <authorList>
            <consortium name="DOE Joint Genome Institute"/>
            <person name="Haridas S."/>
            <person name="Albert R."/>
            <person name="Binder M."/>
            <person name="Bloem J."/>
            <person name="Labutti K."/>
            <person name="Salamov A."/>
            <person name="Andreopoulos B."/>
            <person name="Baker S.E."/>
            <person name="Barry K."/>
            <person name="Bills G."/>
            <person name="Bluhm B.H."/>
            <person name="Cannon C."/>
            <person name="Castanera R."/>
            <person name="Culley D.E."/>
            <person name="Daum C."/>
            <person name="Ezra D."/>
            <person name="Gonzalez J.B."/>
            <person name="Henrissat B."/>
            <person name="Kuo A."/>
            <person name="Liang C."/>
            <person name="Lipzen A."/>
            <person name="Lutzoni F."/>
            <person name="Magnuson J."/>
            <person name="Mondo S."/>
            <person name="Nolan M."/>
            <person name="Ohm R."/>
            <person name="Pangilinan J."/>
            <person name="Park H.-J."/>
            <person name="Ramirez L."/>
            <person name="Alfaro M."/>
            <person name="Sun H."/>
            <person name="Tritt A."/>
            <person name="Yoshinaga Y."/>
            <person name="Zwiers L.-H."/>
            <person name="Turgeon B.G."/>
            <person name="Goodwin S.B."/>
            <person name="Spatafora J.W."/>
            <person name="Crous P.W."/>
            <person name="Grigoriev I.V."/>
        </authorList>
    </citation>
    <scope>NUCLEOTIDE SEQUENCE</scope>
    <source>
        <strain evidence="2">CBS 394.84</strain>
    </source>
</reference>
<name>A0A9P4GBA7_9PLEO</name>
<dbReference type="RefSeq" id="XP_040784993.1">
    <property type="nucleotide sequence ID" value="XM_040935727.1"/>
</dbReference>
<proteinExistence type="predicted"/>
<evidence type="ECO:0000313" key="2">
    <source>
        <dbReference type="EMBL" id="KAF1842430.1"/>
    </source>
</evidence>
<organism evidence="2 3">
    <name type="scientific">Cucurbitaria berberidis CBS 394.84</name>
    <dbReference type="NCBI Taxonomy" id="1168544"/>
    <lineage>
        <taxon>Eukaryota</taxon>
        <taxon>Fungi</taxon>
        <taxon>Dikarya</taxon>
        <taxon>Ascomycota</taxon>
        <taxon>Pezizomycotina</taxon>
        <taxon>Dothideomycetes</taxon>
        <taxon>Pleosporomycetidae</taxon>
        <taxon>Pleosporales</taxon>
        <taxon>Pleosporineae</taxon>
        <taxon>Cucurbitariaceae</taxon>
        <taxon>Cucurbitaria</taxon>
    </lineage>
</organism>
<protein>
    <submittedName>
        <fullName evidence="2">Uncharacterized protein</fullName>
    </submittedName>
</protein>